<dbReference type="AlphaFoldDB" id="A0A6P8BV68"/>
<keyword evidence="1" id="KW-0175">Coiled coil</keyword>
<sequence length="403" mass="44917">MEMPELPISSSEKKTQQFSNLLIPLLILFSSFLLSHPLYFFKLLSFLSPLLVTTFLILLFTSYRALRRSTGSVVGGKGEVELQSGEEGAEENEVYKIFFEASHLKDGLQESEVLVDKFLICGDASDGVFGERLEEKKLQENNDGDNGDEKDGNAQAEKTLEELFQEKEEAGECEAVVLQVVEEKEEVKEVKEANPEVKEAIPESTNCDLGSKAEECASRAWRNSRRLSNSLRIFEKSDGGVAADEKMGLVLGGFGSMRRTEKEWKRTLACKLFEERHSNGEGSQGGGDDEEGMDLLWETYEKSDRPASVPKTNSSKKAVKDSPKKTRKKEALQKEVGDEEEEEDDGDEEEEEINGHFCCLQALKLSAGKVNLGMGKPNIARISKAFRGIGWLHHGRARKGLIH</sequence>
<feature type="transmembrane region" description="Helical" evidence="3">
    <location>
        <begin position="46"/>
        <end position="66"/>
    </location>
</feature>
<feature type="compositionally biased region" description="Basic and acidic residues" evidence="2">
    <location>
        <begin position="318"/>
        <end position="336"/>
    </location>
</feature>
<feature type="compositionally biased region" description="Acidic residues" evidence="2">
    <location>
        <begin position="337"/>
        <end position="352"/>
    </location>
</feature>
<keyword evidence="3" id="KW-0812">Transmembrane</keyword>
<feature type="coiled-coil region" evidence="1">
    <location>
        <begin position="153"/>
        <end position="200"/>
    </location>
</feature>
<dbReference type="PANTHER" id="PTHR36760:SF1">
    <property type="entry name" value="ACIDIC LEUCINE-RICH NUCLEAR PHOSPHOPROTEIN 32 FAMILY B PROTEIN"/>
    <property type="match status" value="1"/>
</dbReference>
<reference evidence="4" key="1">
    <citation type="journal article" date="2020" name="Plant Biotechnol. J.">
        <title>The pomegranate (Punica granatum L.) draft genome dissects genetic divergence between soft- and hard-seeded cultivars.</title>
        <authorList>
            <person name="Luo X."/>
            <person name="Li H."/>
            <person name="Wu Z."/>
            <person name="Yao W."/>
            <person name="Zhao P."/>
            <person name="Cao D."/>
            <person name="Yu H."/>
            <person name="Li K."/>
            <person name="Poudel K."/>
            <person name="Zhao D."/>
            <person name="Zhang F."/>
            <person name="Xia X."/>
            <person name="Chen L."/>
            <person name="Wang Q."/>
            <person name="Jing D."/>
            <person name="Cao S."/>
        </authorList>
    </citation>
    <scope>NUCLEOTIDE SEQUENCE [LARGE SCALE GENOMIC DNA]</scope>
    <source>
        <strain evidence="4">cv. Tunisia</strain>
    </source>
</reference>
<evidence type="ECO:0000313" key="4">
    <source>
        <dbReference type="Proteomes" id="UP000515151"/>
    </source>
</evidence>
<evidence type="ECO:0000313" key="5">
    <source>
        <dbReference type="RefSeq" id="XP_031374189.1"/>
    </source>
</evidence>
<dbReference type="Proteomes" id="UP000515151">
    <property type="component" value="Chromosome 8"/>
</dbReference>
<reference evidence="5" key="2">
    <citation type="submission" date="2025-08" db="UniProtKB">
        <authorList>
            <consortium name="RefSeq"/>
        </authorList>
    </citation>
    <scope>IDENTIFICATION</scope>
    <source>
        <tissue evidence="5">Leaf</tissue>
    </source>
</reference>
<feature type="transmembrane region" description="Helical" evidence="3">
    <location>
        <begin position="21"/>
        <end position="40"/>
    </location>
</feature>
<organism evidence="4 5">
    <name type="scientific">Punica granatum</name>
    <name type="common">Pomegranate</name>
    <dbReference type="NCBI Taxonomy" id="22663"/>
    <lineage>
        <taxon>Eukaryota</taxon>
        <taxon>Viridiplantae</taxon>
        <taxon>Streptophyta</taxon>
        <taxon>Embryophyta</taxon>
        <taxon>Tracheophyta</taxon>
        <taxon>Spermatophyta</taxon>
        <taxon>Magnoliopsida</taxon>
        <taxon>eudicotyledons</taxon>
        <taxon>Gunneridae</taxon>
        <taxon>Pentapetalae</taxon>
        <taxon>rosids</taxon>
        <taxon>malvids</taxon>
        <taxon>Myrtales</taxon>
        <taxon>Lythraceae</taxon>
        <taxon>Punica</taxon>
    </lineage>
</organism>
<gene>
    <name evidence="5" type="primary">LOC116188870</name>
</gene>
<keyword evidence="3" id="KW-1133">Transmembrane helix</keyword>
<feature type="region of interest" description="Disordered" evidence="2">
    <location>
        <begin position="301"/>
        <end position="352"/>
    </location>
</feature>
<evidence type="ECO:0000256" key="2">
    <source>
        <dbReference type="SAM" id="MobiDB-lite"/>
    </source>
</evidence>
<dbReference type="PANTHER" id="PTHR36760">
    <property type="entry name" value="ACIDIC LEUCINE-RICH NUCLEAR PHOSPHOPROTEIN 32 FAMILY B PROTEIN"/>
    <property type="match status" value="1"/>
</dbReference>
<keyword evidence="3" id="KW-0472">Membrane</keyword>
<dbReference type="GeneID" id="116188870"/>
<dbReference type="RefSeq" id="XP_031374189.1">
    <property type="nucleotide sequence ID" value="XM_031518329.1"/>
</dbReference>
<proteinExistence type="predicted"/>
<evidence type="ECO:0000256" key="3">
    <source>
        <dbReference type="SAM" id="Phobius"/>
    </source>
</evidence>
<keyword evidence="4" id="KW-1185">Reference proteome</keyword>
<evidence type="ECO:0000256" key="1">
    <source>
        <dbReference type="SAM" id="Coils"/>
    </source>
</evidence>
<dbReference type="OrthoDB" id="1939140at2759"/>
<name>A0A6P8BV68_PUNGR</name>
<accession>A0A6P8BV68</accession>
<protein>
    <submittedName>
        <fullName evidence="5">Uncharacterized protein LOC116188870</fullName>
    </submittedName>
</protein>